<proteinExistence type="predicted"/>
<reference evidence="2" key="1">
    <citation type="journal article" date="2020" name="Cell">
        <title>Large-Scale Comparative Analyses of Tick Genomes Elucidate Their Genetic Diversity and Vector Capacities.</title>
        <authorList>
            <consortium name="Tick Genome and Microbiome Consortium (TIGMIC)"/>
            <person name="Jia N."/>
            <person name="Wang J."/>
            <person name="Shi W."/>
            <person name="Du L."/>
            <person name="Sun Y."/>
            <person name="Zhan W."/>
            <person name="Jiang J.F."/>
            <person name="Wang Q."/>
            <person name="Zhang B."/>
            <person name="Ji P."/>
            <person name="Bell-Sakyi L."/>
            <person name="Cui X.M."/>
            <person name="Yuan T.T."/>
            <person name="Jiang B.G."/>
            <person name="Yang W.F."/>
            <person name="Lam T.T."/>
            <person name="Chang Q.C."/>
            <person name="Ding S.J."/>
            <person name="Wang X.J."/>
            <person name="Zhu J.G."/>
            <person name="Ruan X.D."/>
            <person name="Zhao L."/>
            <person name="Wei J.T."/>
            <person name="Ye R.Z."/>
            <person name="Que T.C."/>
            <person name="Du C.H."/>
            <person name="Zhou Y.H."/>
            <person name="Cheng J.X."/>
            <person name="Dai P.F."/>
            <person name="Guo W.B."/>
            <person name="Han X.H."/>
            <person name="Huang E.J."/>
            <person name="Li L.F."/>
            <person name="Wei W."/>
            <person name="Gao Y.C."/>
            <person name="Liu J.Z."/>
            <person name="Shao H.Z."/>
            <person name="Wang X."/>
            <person name="Wang C.C."/>
            <person name="Yang T.C."/>
            <person name="Huo Q.B."/>
            <person name="Li W."/>
            <person name="Chen H.Y."/>
            <person name="Chen S.E."/>
            <person name="Zhou L.G."/>
            <person name="Ni X.B."/>
            <person name="Tian J.H."/>
            <person name="Sheng Y."/>
            <person name="Liu T."/>
            <person name="Pan Y.S."/>
            <person name="Xia L.Y."/>
            <person name="Li J."/>
            <person name="Zhao F."/>
            <person name="Cao W.C."/>
        </authorList>
    </citation>
    <scope>NUCLEOTIDE SEQUENCE</scope>
    <source>
        <strain evidence="2">Rmic-2018</strain>
    </source>
</reference>
<evidence type="ECO:0000313" key="3">
    <source>
        <dbReference type="Proteomes" id="UP000821866"/>
    </source>
</evidence>
<comment type="caution">
    <text evidence="2">The sequence shown here is derived from an EMBL/GenBank/DDBJ whole genome shotgun (WGS) entry which is preliminary data.</text>
</comment>
<feature type="region of interest" description="Disordered" evidence="1">
    <location>
        <begin position="221"/>
        <end position="248"/>
    </location>
</feature>
<feature type="compositionally biased region" description="Polar residues" evidence="1">
    <location>
        <begin position="1"/>
        <end position="22"/>
    </location>
</feature>
<feature type="region of interest" description="Disordered" evidence="1">
    <location>
        <begin position="281"/>
        <end position="303"/>
    </location>
</feature>
<organism evidence="2 3">
    <name type="scientific">Rhipicephalus microplus</name>
    <name type="common">Cattle tick</name>
    <name type="synonym">Boophilus microplus</name>
    <dbReference type="NCBI Taxonomy" id="6941"/>
    <lineage>
        <taxon>Eukaryota</taxon>
        <taxon>Metazoa</taxon>
        <taxon>Ecdysozoa</taxon>
        <taxon>Arthropoda</taxon>
        <taxon>Chelicerata</taxon>
        <taxon>Arachnida</taxon>
        <taxon>Acari</taxon>
        <taxon>Parasitiformes</taxon>
        <taxon>Ixodida</taxon>
        <taxon>Ixodoidea</taxon>
        <taxon>Ixodidae</taxon>
        <taxon>Rhipicephalinae</taxon>
        <taxon>Rhipicephalus</taxon>
        <taxon>Boophilus</taxon>
    </lineage>
</organism>
<protein>
    <submittedName>
        <fullName evidence="2">Uncharacterized protein</fullName>
    </submittedName>
</protein>
<feature type="region of interest" description="Disordered" evidence="1">
    <location>
        <begin position="1"/>
        <end position="51"/>
    </location>
</feature>
<dbReference type="Proteomes" id="UP000821866">
    <property type="component" value="Chromosome 9"/>
</dbReference>
<accession>A0A9J6D4L1</accession>
<sequence length="331" mass="34464">MSASKTGPLNAGTPSRRPSASSVGKAPPKWEMTRRLSSNSSLPVVADRRGSSGIAGKQLVTPNAVVLPAKRRASEPYAPSPAVAPPVRSSSFPSAILGQKSQVPITPTVALDDCNISGVPIVHQLPEQGHAALPPLQVTAVGNQHTIVTSGLEITIRPTSPTSLQAWSSKEGLVLPGVVSEVDRLQEAGADTLYQVHENVLQAISPLKTLLTEVAHTQGKKTRSTNCVPTSGTDKAQETKEISSTTNEQGTVAVPLQEQDHSETGGVFSDFEATPVVGTDAPKRRSIVPPGANAAAPLPSTPMNLDRLNRSAAAAERCGTFSCGTQVYSPS</sequence>
<evidence type="ECO:0000313" key="2">
    <source>
        <dbReference type="EMBL" id="KAH8008962.1"/>
    </source>
</evidence>
<reference evidence="2" key="2">
    <citation type="submission" date="2021-09" db="EMBL/GenBank/DDBJ databases">
        <authorList>
            <person name="Jia N."/>
            <person name="Wang J."/>
            <person name="Shi W."/>
            <person name="Du L."/>
            <person name="Sun Y."/>
            <person name="Zhan W."/>
            <person name="Jiang J."/>
            <person name="Wang Q."/>
            <person name="Zhang B."/>
            <person name="Ji P."/>
            <person name="Sakyi L.B."/>
            <person name="Cui X."/>
            <person name="Yuan T."/>
            <person name="Jiang B."/>
            <person name="Yang W."/>
            <person name="Lam T.T.-Y."/>
            <person name="Chang Q."/>
            <person name="Ding S."/>
            <person name="Wang X."/>
            <person name="Zhu J."/>
            <person name="Ruan X."/>
            <person name="Zhao L."/>
            <person name="Wei J."/>
            <person name="Que T."/>
            <person name="Du C."/>
            <person name="Cheng J."/>
            <person name="Dai P."/>
            <person name="Han X."/>
            <person name="Huang E."/>
            <person name="Gao Y."/>
            <person name="Liu J."/>
            <person name="Shao H."/>
            <person name="Ye R."/>
            <person name="Li L."/>
            <person name="Wei W."/>
            <person name="Wang X."/>
            <person name="Wang C."/>
            <person name="Huo Q."/>
            <person name="Li W."/>
            <person name="Guo W."/>
            <person name="Chen H."/>
            <person name="Chen S."/>
            <person name="Zhou L."/>
            <person name="Zhou L."/>
            <person name="Ni X."/>
            <person name="Tian J."/>
            <person name="Zhou Y."/>
            <person name="Sheng Y."/>
            <person name="Liu T."/>
            <person name="Pan Y."/>
            <person name="Xia L."/>
            <person name="Li J."/>
            <person name="Zhao F."/>
            <person name="Cao W."/>
        </authorList>
    </citation>
    <scope>NUCLEOTIDE SEQUENCE</scope>
    <source>
        <strain evidence="2">Rmic-2018</strain>
        <tissue evidence="2">Larvae</tissue>
    </source>
</reference>
<evidence type="ECO:0000256" key="1">
    <source>
        <dbReference type="SAM" id="MobiDB-lite"/>
    </source>
</evidence>
<feature type="compositionally biased region" description="Polar residues" evidence="1">
    <location>
        <begin position="224"/>
        <end position="234"/>
    </location>
</feature>
<keyword evidence="3" id="KW-1185">Reference proteome</keyword>
<dbReference type="AlphaFoldDB" id="A0A9J6D4L1"/>
<gene>
    <name evidence="2" type="ORF">HPB51_008153</name>
</gene>
<name>A0A9J6D4L1_RHIMP</name>
<dbReference type="EMBL" id="JABSTU010000011">
    <property type="protein sequence ID" value="KAH8008962.1"/>
    <property type="molecule type" value="Genomic_DNA"/>
</dbReference>